<comment type="caution">
    <text evidence="1">The sequence shown here is derived from an EMBL/GenBank/DDBJ whole genome shotgun (WGS) entry which is preliminary data.</text>
</comment>
<dbReference type="OrthoDB" id="1190694at2"/>
<gene>
    <name evidence="1" type="ORF">BTO16_04815</name>
</gene>
<keyword evidence="2" id="KW-1185">Reference proteome</keyword>
<proteinExistence type="predicted"/>
<sequence>MIKNFSLVLFLFVSTLGYTQKESKEAVQESIQTNAGTWQIDLGFGTTKLYNTPKLSVIDNIIVGLNLGVTRQFSTNFYTAAGITFSTLKNAGGLWENYLNYFSANLSGGYVFNNLDVGEQGYQFATPFLGIGTSFISAPNTIKSSSTTMSANFTGGVIFWFRESNFGLVMQDTYKMLPDNSSSMVSHNQFTIGLKYKL</sequence>
<evidence type="ECO:0008006" key="3">
    <source>
        <dbReference type="Google" id="ProtNLM"/>
    </source>
</evidence>
<protein>
    <recommendedName>
        <fullName evidence="3">Outer membrane protein beta-barrel domain-containing protein</fullName>
    </recommendedName>
</protein>
<name>A0A2S7WWF7_9FLAO</name>
<organism evidence="1 2">
    <name type="scientific">Polaribacter glomeratus</name>
    <dbReference type="NCBI Taxonomy" id="102"/>
    <lineage>
        <taxon>Bacteria</taxon>
        <taxon>Pseudomonadati</taxon>
        <taxon>Bacteroidota</taxon>
        <taxon>Flavobacteriia</taxon>
        <taxon>Flavobacteriales</taxon>
        <taxon>Flavobacteriaceae</taxon>
    </lineage>
</organism>
<evidence type="ECO:0000313" key="2">
    <source>
        <dbReference type="Proteomes" id="UP000239068"/>
    </source>
</evidence>
<reference evidence="1 2" key="1">
    <citation type="submission" date="2016-12" db="EMBL/GenBank/DDBJ databases">
        <title>Trade-off between light-utilization and light-protection in marine flavobacteria.</title>
        <authorList>
            <person name="Kumagai Y."/>
            <person name="Yoshizawa S."/>
            <person name="Kogure K."/>
            <person name="Iwasaki W."/>
        </authorList>
    </citation>
    <scope>NUCLEOTIDE SEQUENCE [LARGE SCALE GENOMIC DNA]</scope>
    <source>
        <strain evidence="1 2">ATCC 43844</strain>
    </source>
</reference>
<dbReference type="RefSeq" id="WP_105020504.1">
    <property type="nucleotide sequence ID" value="NZ_MSCM01000001.1"/>
</dbReference>
<dbReference type="EMBL" id="MSCM01000001">
    <property type="protein sequence ID" value="PQJ81934.1"/>
    <property type="molecule type" value="Genomic_DNA"/>
</dbReference>
<accession>A0A2S7WWF7</accession>
<evidence type="ECO:0000313" key="1">
    <source>
        <dbReference type="EMBL" id="PQJ81934.1"/>
    </source>
</evidence>
<dbReference type="Proteomes" id="UP000239068">
    <property type="component" value="Unassembled WGS sequence"/>
</dbReference>
<dbReference type="AlphaFoldDB" id="A0A2S7WWF7"/>